<dbReference type="AlphaFoldDB" id="A0A2P2PHU1"/>
<evidence type="ECO:0000313" key="1">
    <source>
        <dbReference type="EMBL" id="MBX54295.1"/>
    </source>
</evidence>
<protein>
    <submittedName>
        <fullName evidence="1">Uncharacterized protein</fullName>
    </submittedName>
</protein>
<dbReference type="EMBL" id="GGEC01073811">
    <property type="protein sequence ID" value="MBX54295.1"/>
    <property type="molecule type" value="Transcribed_RNA"/>
</dbReference>
<accession>A0A2P2PHU1</accession>
<proteinExistence type="predicted"/>
<name>A0A2P2PHU1_RHIMU</name>
<reference evidence="1" key="1">
    <citation type="submission" date="2018-02" db="EMBL/GenBank/DDBJ databases">
        <title>Rhizophora mucronata_Transcriptome.</title>
        <authorList>
            <person name="Meera S.P."/>
            <person name="Sreeshan A."/>
            <person name="Augustine A."/>
        </authorList>
    </citation>
    <scope>NUCLEOTIDE SEQUENCE</scope>
    <source>
        <tissue evidence="1">Leaf</tissue>
    </source>
</reference>
<sequence>MSRKPGIVGETYIVGLIFR</sequence>
<organism evidence="1">
    <name type="scientific">Rhizophora mucronata</name>
    <name type="common">Asiatic mangrove</name>
    <dbReference type="NCBI Taxonomy" id="61149"/>
    <lineage>
        <taxon>Eukaryota</taxon>
        <taxon>Viridiplantae</taxon>
        <taxon>Streptophyta</taxon>
        <taxon>Embryophyta</taxon>
        <taxon>Tracheophyta</taxon>
        <taxon>Spermatophyta</taxon>
        <taxon>Magnoliopsida</taxon>
        <taxon>eudicotyledons</taxon>
        <taxon>Gunneridae</taxon>
        <taxon>Pentapetalae</taxon>
        <taxon>rosids</taxon>
        <taxon>fabids</taxon>
        <taxon>Malpighiales</taxon>
        <taxon>Rhizophoraceae</taxon>
        <taxon>Rhizophora</taxon>
    </lineage>
</organism>